<evidence type="ECO:0000256" key="2">
    <source>
        <dbReference type="ARBA" id="ARBA00023015"/>
    </source>
</evidence>
<dbReference type="PIRSF" id="PIRSF005485">
    <property type="entry name" value="HrcA"/>
    <property type="match status" value="1"/>
</dbReference>
<evidence type="ECO:0000256" key="3">
    <source>
        <dbReference type="ARBA" id="ARBA00023016"/>
    </source>
</evidence>
<keyword evidence="2 6" id="KW-0805">Transcription regulation</keyword>
<dbReference type="Gene3D" id="1.10.10.10">
    <property type="entry name" value="Winged helix-like DNA-binding domain superfamily/Winged helix DNA-binding domain"/>
    <property type="match status" value="1"/>
</dbReference>
<dbReference type="EMBL" id="CP007806">
    <property type="protein sequence ID" value="AIG25731.1"/>
    <property type="molecule type" value="Genomic_DNA"/>
</dbReference>
<dbReference type="InterPro" id="IPR005104">
    <property type="entry name" value="WHTH_HrcA_DNA-bd"/>
</dbReference>
<keyword evidence="4 6" id="KW-0804">Transcription</keyword>
<evidence type="ECO:0000259" key="8">
    <source>
        <dbReference type="Pfam" id="PF03444"/>
    </source>
</evidence>
<dbReference type="AlphaFoldDB" id="A0A075R2V9"/>
<accession>A0A075R2V9</accession>
<organism evidence="9 10">
    <name type="scientific">Brevibacillus laterosporus LMG 15441</name>
    <dbReference type="NCBI Taxonomy" id="1042163"/>
    <lineage>
        <taxon>Bacteria</taxon>
        <taxon>Bacillati</taxon>
        <taxon>Bacillota</taxon>
        <taxon>Bacilli</taxon>
        <taxon>Bacillales</taxon>
        <taxon>Paenibacillaceae</taxon>
        <taxon>Brevibacillus</taxon>
    </lineage>
</organism>
<protein>
    <recommendedName>
        <fullName evidence="6">Heat-inducible transcription repressor HrcA</fullName>
    </recommendedName>
</protein>
<dbReference type="HOGENOM" id="CLU_050019_1_0_9"/>
<dbReference type="GO" id="GO:0045892">
    <property type="term" value="P:negative regulation of DNA-templated transcription"/>
    <property type="evidence" value="ECO:0007669"/>
    <property type="project" value="UniProtKB-UniRule"/>
</dbReference>
<dbReference type="SUPFAM" id="SSF55781">
    <property type="entry name" value="GAF domain-like"/>
    <property type="match status" value="1"/>
</dbReference>
<dbReference type="Gene3D" id="3.30.450.40">
    <property type="match status" value="1"/>
</dbReference>
<dbReference type="InterPro" id="IPR021153">
    <property type="entry name" value="HrcA_C"/>
</dbReference>
<comment type="function">
    <text evidence="5 6">Negative regulator of class I heat shock genes (grpE-dnaK-dnaJ and groELS operons). Prevents heat-shock induction of these operons.</text>
</comment>
<dbReference type="PANTHER" id="PTHR34824:SF1">
    <property type="entry name" value="HEAT-INDUCIBLE TRANSCRIPTION REPRESSOR HRCA"/>
    <property type="match status" value="1"/>
</dbReference>
<dbReference type="Proteomes" id="UP000005850">
    <property type="component" value="Chromosome"/>
</dbReference>
<dbReference type="NCBIfam" id="TIGR00331">
    <property type="entry name" value="hrcA"/>
    <property type="match status" value="1"/>
</dbReference>
<dbReference type="HAMAP" id="MF_00081">
    <property type="entry name" value="HrcA"/>
    <property type="match status" value="1"/>
</dbReference>
<dbReference type="InterPro" id="IPR002571">
    <property type="entry name" value="HrcA"/>
</dbReference>
<evidence type="ECO:0000313" key="9">
    <source>
        <dbReference type="EMBL" id="AIG25731.1"/>
    </source>
</evidence>
<sequence>MLTERQKLILQAIIENYIHSAEPVGSRTISKRPEITFSSATIRNEMSDLEDLGYLEQPHTSAGRVPSTKGYRFYVDHIVEPNLLKNNVDVSTWKQMFADRILHFENAVEQTASVLSQLTNYTAVVLGPEIFEHRLKHLQIIPLSDTQAVAIIVTQTGRVENKRIDLPTGLSPSDMEKLVNVLNTRLQDTPLWQLRQRLYQEVSDELKRHVNHYEEMLTMISNAIESDSSDRLLLRGTTKFMEQPEFQDVEKVKEILELFERSDQMTHLFETNEKGLQIRIGHENHLDAMKNCSIVTTNYSFNGKPVGTIGILGPTRMEYGKVIAVLDFIALGLSRMLTAQIEGRSSEEQEDS</sequence>
<dbReference type="InterPro" id="IPR036390">
    <property type="entry name" value="WH_DNA-bd_sf"/>
</dbReference>
<dbReference type="InterPro" id="IPR023120">
    <property type="entry name" value="WHTH_transcript_rep_HrcA_IDD"/>
</dbReference>
<dbReference type="PANTHER" id="PTHR34824">
    <property type="entry name" value="HEAT-INDUCIBLE TRANSCRIPTION REPRESSOR HRCA"/>
    <property type="match status" value="1"/>
</dbReference>
<dbReference type="RefSeq" id="WP_003338220.1">
    <property type="nucleotide sequence ID" value="NZ_CP007806.1"/>
</dbReference>
<dbReference type="InterPro" id="IPR036388">
    <property type="entry name" value="WH-like_DNA-bd_sf"/>
</dbReference>
<evidence type="ECO:0000256" key="6">
    <source>
        <dbReference type="HAMAP-Rule" id="MF_00081"/>
    </source>
</evidence>
<dbReference type="Gene3D" id="3.30.390.60">
    <property type="entry name" value="Heat-inducible transcription repressor hrca homolog, domain 3"/>
    <property type="match status" value="1"/>
</dbReference>
<dbReference type="Pfam" id="PF03444">
    <property type="entry name" value="WHD_HrcA"/>
    <property type="match status" value="1"/>
</dbReference>
<keyword evidence="1 6" id="KW-0678">Repressor</keyword>
<keyword evidence="3 6" id="KW-0346">Stress response</keyword>
<dbReference type="SUPFAM" id="SSF46785">
    <property type="entry name" value="Winged helix' DNA-binding domain"/>
    <property type="match status" value="1"/>
</dbReference>
<evidence type="ECO:0000256" key="5">
    <source>
        <dbReference type="ARBA" id="ARBA00055319"/>
    </source>
</evidence>
<dbReference type="GO" id="GO:0003677">
    <property type="term" value="F:DNA binding"/>
    <property type="evidence" value="ECO:0007669"/>
    <property type="project" value="InterPro"/>
</dbReference>
<evidence type="ECO:0000313" key="10">
    <source>
        <dbReference type="Proteomes" id="UP000005850"/>
    </source>
</evidence>
<evidence type="ECO:0000256" key="1">
    <source>
        <dbReference type="ARBA" id="ARBA00022491"/>
    </source>
</evidence>
<dbReference type="FunFam" id="1.10.10.10:FF:000049">
    <property type="entry name" value="Heat-inducible transcription repressor HrcA"/>
    <property type="match status" value="1"/>
</dbReference>
<dbReference type="STRING" id="1042163.BRLA_c013920"/>
<reference evidence="9 10" key="1">
    <citation type="journal article" date="2011" name="J. Bacteriol.">
        <title>Genome sequence of Brevibacillus laterosporus LMG 15441, a pathogen of invertebrates.</title>
        <authorList>
            <person name="Djukic M."/>
            <person name="Poehlein A."/>
            <person name="Thurmer A."/>
            <person name="Daniel R."/>
        </authorList>
    </citation>
    <scope>NUCLEOTIDE SEQUENCE [LARGE SCALE GENOMIC DNA]</scope>
    <source>
        <strain evidence="9 10">LMG 15441</strain>
    </source>
</reference>
<feature type="domain" description="Heat-inducible transcription repressor HrcA C-terminal" evidence="7">
    <location>
        <begin position="106"/>
        <end position="323"/>
    </location>
</feature>
<dbReference type="KEGG" id="blr:BRLA_c013920"/>
<keyword evidence="10" id="KW-1185">Reference proteome</keyword>
<dbReference type="InterPro" id="IPR029016">
    <property type="entry name" value="GAF-like_dom_sf"/>
</dbReference>
<gene>
    <name evidence="6 9" type="primary">hrcA</name>
    <name evidence="9" type="ORF">BRLA_c013920</name>
</gene>
<evidence type="ECO:0000256" key="4">
    <source>
        <dbReference type="ARBA" id="ARBA00023163"/>
    </source>
</evidence>
<feature type="domain" description="Winged helix-turn-helix transcription repressor HrcA DNA-binding" evidence="8">
    <location>
        <begin position="1"/>
        <end position="72"/>
    </location>
</feature>
<proteinExistence type="inferred from homology"/>
<comment type="similarity">
    <text evidence="6">Belongs to the HrcA family.</text>
</comment>
<name>A0A075R2V9_BRELA</name>
<evidence type="ECO:0000259" key="7">
    <source>
        <dbReference type="Pfam" id="PF01628"/>
    </source>
</evidence>
<dbReference type="eggNOG" id="COG1420">
    <property type="taxonomic scope" value="Bacteria"/>
</dbReference>
<dbReference type="Pfam" id="PF01628">
    <property type="entry name" value="HrcA"/>
    <property type="match status" value="1"/>
</dbReference>